<comment type="caution">
    <text evidence="2">The sequence shown here is derived from an EMBL/GenBank/DDBJ whole genome shotgun (WGS) entry which is preliminary data.</text>
</comment>
<dbReference type="EMBL" id="BAABKP010000001">
    <property type="protein sequence ID" value="GAA4788740.1"/>
    <property type="molecule type" value="Genomic_DNA"/>
</dbReference>
<dbReference type="Proteomes" id="UP001500187">
    <property type="component" value="Unassembled WGS sequence"/>
</dbReference>
<evidence type="ECO:0000259" key="1">
    <source>
        <dbReference type="Pfam" id="PF17844"/>
    </source>
</evidence>
<dbReference type="InterPro" id="IPR041629">
    <property type="entry name" value="SCP_3"/>
</dbReference>
<evidence type="ECO:0000313" key="2">
    <source>
        <dbReference type="EMBL" id="GAA4788740.1"/>
    </source>
</evidence>
<dbReference type="Pfam" id="PF17844">
    <property type="entry name" value="SCP_3"/>
    <property type="match status" value="1"/>
</dbReference>
<name>A0ABP9B166_9MICC</name>
<dbReference type="Gene3D" id="3.30.1050.40">
    <property type="match status" value="1"/>
</dbReference>
<dbReference type="RefSeq" id="WP_345443899.1">
    <property type="nucleotide sequence ID" value="NZ_BAABKP010000001.1"/>
</dbReference>
<sequence>MAIRRKVSEDAGAAALAAIKQTLGSADPATDFAALPRTVRATGVRYLLEELATLAPGNSVEVRVPPFGVTQCVAGPRHTRGTPPNVVEADALTWCQVALGFATWGEKVALISASGLRSDLSDYLPLF</sequence>
<keyword evidence="3" id="KW-1185">Reference proteome</keyword>
<protein>
    <submittedName>
        <fullName evidence="2">Sterol carrier family protein</fullName>
    </submittedName>
</protein>
<organism evidence="2 3">
    <name type="scientific">Rothia endophytica</name>
    <dbReference type="NCBI Taxonomy" id="1324766"/>
    <lineage>
        <taxon>Bacteria</taxon>
        <taxon>Bacillati</taxon>
        <taxon>Actinomycetota</taxon>
        <taxon>Actinomycetes</taxon>
        <taxon>Micrococcales</taxon>
        <taxon>Micrococcaceae</taxon>
        <taxon>Rothia</taxon>
    </lineage>
</organism>
<accession>A0ABP9B166</accession>
<proteinExistence type="predicted"/>
<feature type="domain" description="Bacterial SCP orthologue" evidence="1">
    <location>
        <begin position="37"/>
        <end position="126"/>
    </location>
</feature>
<reference evidence="3" key="1">
    <citation type="journal article" date="2019" name="Int. J. Syst. Evol. Microbiol.">
        <title>The Global Catalogue of Microorganisms (GCM) 10K type strain sequencing project: providing services to taxonomists for standard genome sequencing and annotation.</title>
        <authorList>
            <consortium name="The Broad Institute Genomics Platform"/>
            <consortium name="The Broad Institute Genome Sequencing Center for Infectious Disease"/>
            <person name="Wu L."/>
            <person name="Ma J."/>
        </authorList>
    </citation>
    <scope>NUCLEOTIDE SEQUENCE [LARGE SCALE GENOMIC DNA]</scope>
    <source>
        <strain evidence="3">JCM 18541</strain>
    </source>
</reference>
<gene>
    <name evidence="2" type="ORF">GCM10023352_03180</name>
</gene>
<evidence type="ECO:0000313" key="3">
    <source>
        <dbReference type="Proteomes" id="UP001500187"/>
    </source>
</evidence>